<dbReference type="GO" id="GO:0003723">
    <property type="term" value="F:RNA binding"/>
    <property type="evidence" value="ECO:0007669"/>
    <property type="project" value="UniProtKB-KW"/>
</dbReference>
<comment type="subcellular location">
    <subcellularLocation>
        <location evidence="1">Nucleus</location>
    </subcellularLocation>
</comment>
<accession>A0A8X6P5Q5</accession>
<dbReference type="InterPro" id="IPR016194">
    <property type="entry name" value="SPOC-like_C_dom_sf"/>
</dbReference>
<evidence type="ECO:0000256" key="3">
    <source>
        <dbReference type="ARBA" id="ARBA00023242"/>
    </source>
</evidence>
<evidence type="ECO:0000259" key="4">
    <source>
        <dbReference type="PROSITE" id="PS50917"/>
    </source>
</evidence>
<protein>
    <recommendedName>
        <fullName evidence="4">SPOC domain-containing protein</fullName>
    </recommendedName>
</protein>
<dbReference type="SUPFAM" id="SSF100939">
    <property type="entry name" value="SPOC domain-like"/>
    <property type="match status" value="1"/>
</dbReference>
<evidence type="ECO:0000256" key="2">
    <source>
        <dbReference type="ARBA" id="ARBA00022884"/>
    </source>
</evidence>
<keyword evidence="6" id="KW-1185">Reference proteome</keyword>
<dbReference type="PROSITE" id="PS50917">
    <property type="entry name" value="SPOC"/>
    <property type="match status" value="1"/>
</dbReference>
<dbReference type="Proteomes" id="UP000887013">
    <property type="component" value="Unassembled WGS sequence"/>
</dbReference>
<evidence type="ECO:0000256" key="1">
    <source>
        <dbReference type="ARBA" id="ARBA00004123"/>
    </source>
</evidence>
<dbReference type="EMBL" id="BMAW01111401">
    <property type="protein sequence ID" value="GFT47765.1"/>
    <property type="molecule type" value="Genomic_DNA"/>
</dbReference>
<comment type="caution">
    <text evidence="5">The sequence shown here is derived from an EMBL/GenBank/DDBJ whole genome shotgun (WGS) entry which is preliminary data.</text>
</comment>
<name>A0A8X6P5Q5_NEPPI</name>
<sequence length="151" mass="17643">LQELCDEEKEGKEIDRFLERNGDLNAENIEIINVSRESEQYVSDHGNSKRYPVKWRGHLALKSCQADVEMRYLSGNDSIAMESLPQNIDYLRIFQRMGLRPLLLEPVERKLQPSFSLHIFPPCEFTNTHIRIPEELQEDNDPYLIIVITTV</sequence>
<evidence type="ECO:0000313" key="6">
    <source>
        <dbReference type="Proteomes" id="UP000887013"/>
    </source>
</evidence>
<dbReference type="Gene3D" id="2.40.290.10">
    <property type="match status" value="2"/>
</dbReference>
<reference evidence="5" key="1">
    <citation type="submission" date="2020-08" db="EMBL/GenBank/DDBJ databases">
        <title>Multicomponent nature underlies the extraordinary mechanical properties of spider dragline silk.</title>
        <authorList>
            <person name="Kono N."/>
            <person name="Nakamura H."/>
            <person name="Mori M."/>
            <person name="Yoshida Y."/>
            <person name="Ohtoshi R."/>
            <person name="Malay A.D."/>
            <person name="Moran D.A.P."/>
            <person name="Tomita M."/>
            <person name="Numata K."/>
            <person name="Arakawa K."/>
        </authorList>
    </citation>
    <scope>NUCLEOTIDE SEQUENCE</scope>
</reference>
<dbReference type="AlphaFoldDB" id="A0A8X6P5Q5"/>
<dbReference type="GO" id="GO:0005634">
    <property type="term" value="C:nucleus"/>
    <property type="evidence" value="ECO:0007669"/>
    <property type="project" value="UniProtKB-SubCell"/>
</dbReference>
<feature type="non-terminal residue" evidence="5">
    <location>
        <position position="1"/>
    </location>
</feature>
<organism evidence="5 6">
    <name type="scientific">Nephila pilipes</name>
    <name type="common">Giant wood spider</name>
    <name type="synonym">Nephila maculata</name>
    <dbReference type="NCBI Taxonomy" id="299642"/>
    <lineage>
        <taxon>Eukaryota</taxon>
        <taxon>Metazoa</taxon>
        <taxon>Ecdysozoa</taxon>
        <taxon>Arthropoda</taxon>
        <taxon>Chelicerata</taxon>
        <taxon>Arachnida</taxon>
        <taxon>Araneae</taxon>
        <taxon>Araneomorphae</taxon>
        <taxon>Entelegynae</taxon>
        <taxon>Araneoidea</taxon>
        <taxon>Nephilidae</taxon>
        <taxon>Nephila</taxon>
    </lineage>
</organism>
<proteinExistence type="predicted"/>
<evidence type="ECO:0000313" key="5">
    <source>
        <dbReference type="EMBL" id="GFT47765.1"/>
    </source>
</evidence>
<gene>
    <name evidence="5" type="ORF">NPIL_358091</name>
</gene>
<dbReference type="OrthoDB" id="6407164at2759"/>
<feature type="domain" description="SPOC" evidence="4">
    <location>
        <begin position="44"/>
        <end position="151"/>
    </location>
</feature>
<dbReference type="InterPro" id="IPR010912">
    <property type="entry name" value="SPOC_met"/>
</dbReference>
<keyword evidence="2" id="KW-0694">RNA-binding</keyword>
<keyword evidence="3" id="KW-0539">Nucleus</keyword>